<evidence type="ECO:0000313" key="1">
    <source>
        <dbReference type="EMBL" id="KWT81599.1"/>
    </source>
</evidence>
<keyword evidence="2" id="KW-1185">Reference proteome</keyword>
<protein>
    <submittedName>
        <fullName evidence="1">Uncharacterized protein</fullName>
    </submittedName>
</protein>
<gene>
    <name evidence="1" type="ORF">ASN18_2576</name>
</gene>
<accession>A0ABR5SDU8</accession>
<evidence type="ECO:0000313" key="2">
    <source>
        <dbReference type="Proteomes" id="UP000060487"/>
    </source>
</evidence>
<sequence>MCPDDILHLPHLFWQGTMNLFLVHDGISQPDTVHTQKLDIGTGNEIDGRFSNGQHPHHCRNGRVSHGHKAQGSQLLLHRAAIFRQHFRCHGRGQIGPTKQVQIQIMHRRLIEWFQIVGEIFCATFFIQSAFLFRCGRRTTGTHANPYSTIVAHWRRVGWFDQNDRHGAPFQNAFFHTHHGKRKDVSVRAYIGQITQQLVRNVEIGTASCIFFANENNARLLVVSHVVGKGAHSLTDGTLVCGKGLFALYPVRFHLVQQSFQLLIRHTISPMQPTTTRHTRMTGWYTMDGTESLPRQCAHAKWPVRATLRSILSLSFPEKGSTLAVAPLSRPNNTLEESWNQP</sequence>
<reference evidence="1 2" key="1">
    <citation type="submission" date="2015-11" db="EMBL/GenBank/DDBJ databases">
        <authorList>
            <person name="Lin W."/>
        </authorList>
    </citation>
    <scope>NUCLEOTIDE SEQUENCE [LARGE SCALE GENOMIC DNA]</scope>
    <source>
        <strain evidence="1 2">HCH-1</strain>
    </source>
</reference>
<dbReference type="Proteomes" id="UP000060487">
    <property type="component" value="Unassembled WGS sequence"/>
</dbReference>
<name>A0ABR5SDU8_9BACT</name>
<organism evidence="1 2">
    <name type="scientific">Candidatus Magnetominusculus xianensis</name>
    <dbReference type="NCBI Taxonomy" id="1748249"/>
    <lineage>
        <taxon>Bacteria</taxon>
        <taxon>Pseudomonadati</taxon>
        <taxon>Nitrospirota</taxon>
        <taxon>Nitrospiria</taxon>
        <taxon>Nitrospirales</taxon>
        <taxon>Nitrospiraceae</taxon>
        <taxon>Candidatus Magnetominusculus</taxon>
    </lineage>
</organism>
<comment type="caution">
    <text evidence="1">The sequence shown here is derived from an EMBL/GenBank/DDBJ whole genome shotgun (WGS) entry which is preliminary data.</text>
</comment>
<dbReference type="EMBL" id="LNQR01000097">
    <property type="protein sequence ID" value="KWT81599.1"/>
    <property type="molecule type" value="Genomic_DNA"/>
</dbReference>
<proteinExistence type="predicted"/>